<dbReference type="InterPro" id="IPR004812">
    <property type="entry name" value="Efflux_drug-R_Bcr/CmlA"/>
</dbReference>
<feature type="compositionally biased region" description="Polar residues" evidence="8">
    <location>
        <begin position="11"/>
        <end position="22"/>
    </location>
</feature>
<evidence type="ECO:0000259" key="10">
    <source>
        <dbReference type="PROSITE" id="PS50850"/>
    </source>
</evidence>
<comment type="similarity">
    <text evidence="2">Belongs to the major facilitator superfamily. Bcr/CmlA family.</text>
</comment>
<feature type="transmembrane region" description="Helical" evidence="9">
    <location>
        <begin position="94"/>
        <end position="120"/>
    </location>
</feature>
<evidence type="ECO:0000256" key="5">
    <source>
        <dbReference type="ARBA" id="ARBA00022692"/>
    </source>
</evidence>
<keyword evidence="12" id="KW-1185">Reference proteome</keyword>
<dbReference type="GO" id="GO:1990961">
    <property type="term" value="P:xenobiotic detoxification by transmembrane export across the plasma membrane"/>
    <property type="evidence" value="ECO:0007669"/>
    <property type="project" value="InterPro"/>
</dbReference>
<dbReference type="Gene3D" id="1.20.1720.10">
    <property type="entry name" value="Multidrug resistance protein D"/>
    <property type="match status" value="1"/>
</dbReference>
<evidence type="ECO:0000256" key="2">
    <source>
        <dbReference type="ARBA" id="ARBA00006236"/>
    </source>
</evidence>
<comment type="caution">
    <text evidence="11">The sequence shown here is derived from an EMBL/GenBank/DDBJ whole genome shotgun (WGS) entry which is preliminary data.</text>
</comment>
<dbReference type="Proteomes" id="UP000094243">
    <property type="component" value="Unassembled WGS sequence"/>
</dbReference>
<dbReference type="InterPro" id="IPR011701">
    <property type="entry name" value="MFS"/>
</dbReference>
<dbReference type="EMBL" id="MIGZ01000050">
    <property type="protein sequence ID" value="ODQ94068.1"/>
    <property type="molecule type" value="Genomic_DNA"/>
</dbReference>
<feature type="transmembrane region" description="Helical" evidence="9">
    <location>
        <begin position="155"/>
        <end position="175"/>
    </location>
</feature>
<evidence type="ECO:0000256" key="7">
    <source>
        <dbReference type="ARBA" id="ARBA00023136"/>
    </source>
</evidence>
<feature type="transmembrane region" description="Helical" evidence="9">
    <location>
        <begin position="296"/>
        <end position="317"/>
    </location>
</feature>
<dbReference type="GO" id="GO:0042910">
    <property type="term" value="F:xenobiotic transmembrane transporter activity"/>
    <property type="evidence" value="ECO:0007669"/>
    <property type="project" value="InterPro"/>
</dbReference>
<feature type="transmembrane region" description="Helical" evidence="9">
    <location>
        <begin position="126"/>
        <end position="143"/>
    </location>
</feature>
<feature type="transmembrane region" description="Helical" evidence="9">
    <location>
        <begin position="181"/>
        <end position="201"/>
    </location>
</feature>
<keyword evidence="6 9" id="KW-1133">Transmembrane helix</keyword>
<dbReference type="PROSITE" id="PS50850">
    <property type="entry name" value="MFS"/>
    <property type="match status" value="1"/>
</dbReference>
<feature type="transmembrane region" description="Helical" evidence="9">
    <location>
        <begin position="28"/>
        <end position="49"/>
    </location>
</feature>
<gene>
    <name evidence="11" type="ORF">BHQ17_10585</name>
</gene>
<evidence type="ECO:0000313" key="12">
    <source>
        <dbReference type="Proteomes" id="UP000094243"/>
    </source>
</evidence>
<dbReference type="InterPro" id="IPR036259">
    <property type="entry name" value="MFS_trans_sf"/>
</dbReference>
<evidence type="ECO:0000256" key="9">
    <source>
        <dbReference type="SAM" id="Phobius"/>
    </source>
</evidence>
<evidence type="ECO:0000256" key="8">
    <source>
        <dbReference type="SAM" id="MobiDB-lite"/>
    </source>
</evidence>
<feature type="transmembrane region" description="Helical" evidence="9">
    <location>
        <begin position="231"/>
        <end position="254"/>
    </location>
</feature>
<dbReference type="PANTHER" id="PTHR23502">
    <property type="entry name" value="MAJOR FACILITATOR SUPERFAMILY"/>
    <property type="match status" value="1"/>
</dbReference>
<keyword evidence="5 9" id="KW-0812">Transmembrane</keyword>
<evidence type="ECO:0000256" key="1">
    <source>
        <dbReference type="ARBA" id="ARBA00004651"/>
    </source>
</evidence>
<keyword evidence="4" id="KW-1003">Cell membrane</keyword>
<keyword evidence="3" id="KW-0813">Transport</keyword>
<feature type="transmembrane region" description="Helical" evidence="9">
    <location>
        <begin position="266"/>
        <end position="289"/>
    </location>
</feature>
<dbReference type="GO" id="GO:0005886">
    <property type="term" value="C:plasma membrane"/>
    <property type="evidence" value="ECO:0007669"/>
    <property type="project" value="UniProtKB-SubCell"/>
</dbReference>
<dbReference type="InterPro" id="IPR020846">
    <property type="entry name" value="MFS_dom"/>
</dbReference>
<sequence length="435" mass="43988">MATSPAVDLTRTASEISGSKPPSRTRMILVLGVMVALGPLTIDMYLPALPEIGEQLGVSSSVAQLTLTGTLAGLALGQLIVGPLSDSLGRRRPLMAGIVLHMVASLLCLLAPNITVLGLARGLQGMGAAATAVVAIAVVGDLFTESAAATVMSRLILVLGVAPVLAPSLGAAVLLTASWHWVFAALVVMAGALLVVAALALPETLPVSHRRPLKVRGIVATYGELLRDVRFVVLVLVAALSMSGLFAYIAGASFVLQGRYGLDQQVFALVFAAGAIALIGATQFNVVLLRRFAPQAIMLCALVAATAAGAVFIGLSVTHVGGLWGFVVPVWAILAALGLVLPNAPAVALSRHPEAAGTAAALLGAAQFGLGAAVAPVVGVLGNDQIALALVMTMGMVVALFALAPTLRGGYHHAEGAPAVDHGYGVIGDTVPEPA</sequence>
<dbReference type="SUPFAM" id="SSF103473">
    <property type="entry name" value="MFS general substrate transporter"/>
    <property type="match status" value="1"/>
</dbReference>
<dbReference type="AlphaFoldDB" id="A0A1E3RW60"/>
<dbReference type="Pfam" id="PF07690">
    <property type="entry name" value="MFS_1"/>
    <property type="match status" value="1"/>
</dbReference>
<dbReference type="FunFam" id="1.20.1720.10:FF:000005">
    <property type="entry name" value="Bcr/CflA family efflux transporter"/>
    <property type="match status" value="1"/>
</dbReference>
<dbReference type="CDD" id="cd17320">
    <property type="entry name" value="MFS_MdfA_MDR_like"/>
    <property type="match status" value="1"/>
</dbReference>
<dbReference type="InterPro" id="IPR005829">
    <property type="entry name" value="Sugar_transporter_CS"/>
</dbReference>
<evidence type="ECO:0000313" key="11">
    <source>
        <dbReference type="EMBL" id="ODQ94068.1"/>
    </source>
</evidence>
<dbReference type="NCBIfam" id="TIGR00710">
    <property type="entry name" value="efflux_Bcr_CflA"/>
    <property type="match status" value="1"/>
</dbReference>
<feature type="transmembrane region" description="Helical" evidence="9">
    <location>
        <begin position="61"/>
        <end position="82"/>
    </location>
</feature>
<dbReference type="PANTHER" id="PTHR23502:SF132">
    <property type="entry name" value="POLYAMINE TRANSPORTER 2-RELATED"/>
    <property type="match status" value="1"/>
</dbReference>
<dbReference type="PROSITE" id="PS00216">
    <property type="entry name" value="SUGAR_TRANSPORT_1"/>
    <property type="match status" value="1"/>
</dbReference>
<evidence type="ECO:0000256" key="4">
    <source>
        <dbReference type="ARBA" id="ARBA00022475"/>
    </source>
</evidence>
<feature type="region of interest" description="Disordered" evidence="8">
    <location>
        <begin position="1"/>
        <end position="22"/>
    </location>
</feature>
<evidence type="ECO:0000256" key="6">
    <source>
        <dbReference type="ARBA" id="ARBA00022989"/>
    </source>
</evidence>
<comment type="subcellular location">
    <subcellularLocation>
        <location evidence="1">Cell membrane</location>
        <topology evidence="1">Multi-pass membrane protein</topology>
    </subcellularLocation>
</comment>
<feature type="transmembrane region" description="Helical" evidence="9">
    <location>
        <begin position="323"/>
        <end position="344"/>
    </location>
</feature>
<evidence type="ECO:0000256" key="3">
    <source>
        <dbReference type="ARBA" id="ARBA00022448"/>
    </source>
</evidence>
<feature type="transmembrane region" description="Helical" evidence="9">
    <location>
        <begin position="386"/>
        <end position="404"/>
    </location>
</feature>
<keyword evidence="7 9" id="KW-0472">Membrane</keyword>
<organism evidence="11 12">
    <name type="scientific">Mycolicibacterium holsaticum</name>
    <dbReference type="NCBI Taxonomy" id="152142"/>
    <lineage>
        <taxon>Bacteria</taxon>
        <taxon>Bacillati</taxon>
        <taxon>Actinomycetota</taxon>
        <taxon>Actinomycetes</taxon>
        <taxon>Mycobacteriales</taxon>
        <taxon>Mycobacteriaceae</taxon>
        <taxon>Mycolicibacterium</taxon>
    </lineage>
</organism>
<feature type="domain" description="Major facilitator superfamily (MFS) profile" evidence="10">
    <location>
        <begin position="27"/>
        <end position="407"/>
    </location>
</feature>
<reference evidence="12" key="1">
    <citation type="submission" date="2016-09" db="EMBL/GenBank/DDBJ databases">
        <authorList>
            <person name="Greninger A.L."/>
            <person name="Jerome K.R."/>
            <person name="Mcnair B."/>
            <person name="Wallis C."/>
            <person name="Fang F."/>
        </authorList>
    </citation>
    <scope>NUCLEOTIDE SEQUENCE [LARGE SCALE GENOMIC DNA]</scope>
    <source>
        <strain evidence="12">M7</strain>
    </source>
</reference>
<protein>
    <submittedName>
        <fullName evidence="11">Bcr/CflA family drug resistance efflux transporter</fullName>
    </submittedName>
</protein>
<dbReference type="OrthoDB" id="9814303at2"/>
<name>A0A1E3RW60_9MYCO</name>
<accession>A0A1E3RW60</accession>
<feature type="transmembrane region" description="Helical" evidence="9">
    <location>
        <begin position="356"/>
        <end position="380"/>
    </location>
</feature>
<proteinExistence type="inferred from homology"/>
<dbReference type="RefSeq" id="WP_069405190.1">
    <property type="nucleotide sequence ID" value="NZ_MIGZ01000050.1"/>
</dbReference>